<dbReference type="PIRSF" id="PIRSF000350">
    <property type="entry name" value="Mercury_reductase_MerA"/>
    <property type="match status" value="1"/>
</dbReference>
<dbReference type="InterPro" id="IPR050151">
    <property type="entry name" value="Class-I_Pyr_Nuc-Dis_Oxidored"/>
</dbReference>
<dbReference type="PRINTS" id="PR00411">
    <property type="entry name" value="PNDRDTASEI"/>
</dbReference>
<proteinExistence type="inferred from homology"/>
<dbReference type="InterPro" id="IPR004099">
    <property type="entry name" value="Pyr_nucl-diS_OxRdtase_dimer"/>
</dbReference>
<accession>A0ABR7JRD4</accession>
<protein>
    <recommendedName>
        <fullName evidence="4 13">Dihydrolipoyl dehydrogenase</fullName>
        <ecNumber evidence="3 13">1.8.1.4</ecNumber>
    </recommendedName>
</protein>
<dbReference type="Gene3D" id="3.50.50.60">
    <property type="entry name" value="FAD/NAD(P)-binding domain"/>
    <property type="match status" value="2"/>
</dbReference>
<evidence type="ECO:0000256" key="4">
    <source>
        <dbReference type="ARBA" id="ARBA00016961"/>
    </source>
</evidence>
<dbReference type="NCBIfam" id="TIGR01350">
    <property type="entry name" value="lipoamide_DH"/>
    <property type="match status" value="1"/>
</dbReference>
<evidence type="ECO:0000256" key="1">
    <source>
        <dbReference type="ARBA" id="ARBA00004496"/>
    </source>
</evidence>
<keyword evidence="17" id="KW-1185">Reference proteome</keyword>
<dbReference type="PROSITE" id="PS00076">
    <property type="entry name" value="PYRIDINE_REDOX_1"/>
    <property type="match status" value="1"/>
</dbReference>
<organism evidence="16 17">
    <name type="scientific">Romboutsia faecis</name>
    <dbReference type="NCBI Taxonomy" id="2764597"/>
    <lineage>
        <taxon>Bacteria</taxon>
        <taxon>Bacillati</taxon>
        <taxon>Bacillota</taxon>
        <taxon>Clostridia</taxon>
        <taxon>Peptostreptococcales</taxon>
        <taxon>Peptostreptococcaceae</taxon>
        <taxon>Romboutsia</taxon>
    </lineage>
</organism>
<evidence type="ECO:0000259" key="15">
    <source>
        <dbReference type="Pfam" id="PF07992"/>
    </source>
</evidence>
<evidence type="ECO:0000313" key="16">
    <source>
        <dbReference type="EMBL" id="MBC5997482.1"/>
    </source>
</evidence>
<dbReference type="PANTHER" id="PTHR22912">
    <property type="entry name" value="DISULFIDE OXIDOREDUCTASE"/>
    <property type="match status" value="1"/>
</dbReference>
<comment type="subcellular location">
    <subcellularLocation>
        <location evidence="1">Cytoplasm</location>
    </subcellularLocation>
</comment>
<evidence type="ECO:0000256" key="9">
    <source>
        <dbReference type="ARBA" id="ARBA00023027"/>
    </source>
</evidence>
<comment type="catalytic activity">
    <reaction evidence="12 13">
        <text>N(6)-[(R)-dihydrolipoyl]-L-lysyl-[protein] + NAD(+) = N(6)-[(R)-lipoyl]-L-lysyl-[protein] + NADH + H(+)</text>
        <dbReference type="Rhea" id="RHEA:15045"/>
        <dbReference type="Rhea" id="RHEA-COMP:10474"/>
        <dbReference type="Rhea" id="RHEA-COMP:10475"/>
        <dbReference type="ChEBI" id="CHEBI:15378"/>
        <dbReference type="ChEBI" id="CHEBI:57540"/>
        <dbReference type="ChEBI" id="CHEBI:57945"/>
        <dbReference type="ChEBI" id="CHEBI:83099"/>
        <dbReference type="ChEBI" id="CHEBI:83100"/>
        <dbReference type="EC" id="1.8.1.4"/>
    </reaction>
</comment>
<keyword evidence="5" id="KW-0963">Cytoplasm</keyword>
<dbReference type="InterPro" id="IPR023753">
    <property type="entry name" value="FAD/NAD-binding_dom"/>
</dbReference>
<dbReference type="InterPro" id="IPR016156">
    <property type="entry name" value="FAD/NAD-linked_Rdtase_dimer_sf"/>
</dbReference>
<comment type="miscellaneous">
    <text evidence="13">The active site is a redox-active disulfide bond.</text>
</comment>
<keyword evidence="11 13" id="KW-0676">Redox-active center</keyword>
<dbReference type="Proteomes" id="UP000609849">
    <property type="component" value="Unassembled WGS sequence"/>
</dbReference>
<reference evidence="16 17" key="1">
    <citation type="submission" date="2020-08" db="EMBL/GenBank/DDBJ databases">
        <authorList>
            <person name="Liu C."/>
            <person name="Sun Q."/>
        </authorList>
    </citation>
    <scope>NUCLEOTIDE SEQUENCE [LARGE SCALE GENOMIC DNA]</scope>
    <source>
        <strain evidence="16 17">NSJ-18</strain>
    </source>
</reference>
<sequence length="465" mass="49103">MKIAVIGGGPGGYVAAIKAAMHGADEVVVIEKKRVGGTCLNVGCIPTKALLASSSMLMNVKEAKSFGIDIDGDIKPNFSAIMDRKNKIVDQLIAGIEFLFNKRDIKLINGFGKLVDKNTIEVTKEDGSKEIVNADKIILANGSVPVVPSMFPYDGKLVITSDEVLGLEELPQSMLIVGGGVIGSEIGQFFQNLGTQVTIVEMAEHILGNEDKDVAKQLQRQFKKDKIKVLAGVGVQTCEIVDNKVVATLSNGKSVTADTCLVAVGRKPNLANSGIEEIGIELVGRGKVKVNEYLETNVEGIYAIGDIIDTAMLAHVASKEGEVAAVNALGGNKKVNYSAVPRCVYTEPEVAGVGKTEKQLQAAGEEYNVGQFDFRALGKAQAIGHIQGFIKVLADNNDKIIGASIVGPHATDLLTELSLAVGLGLTVEQVGDIIHAHPSLSEGLMEALHDVHGECVHAAPKLVKA</sequence>
<dbReference type="InterPro" id="IPR001100">
    <property type="entry name" value="Pyr_nuc-diS_OxRdtase"/>
</dbReference>
<feature type="domain" description="Pyridine nucleotide-disulphide oxidoreductase dimerisation" evidence="14">
    <location>
        <begin position="340"/>
        <end position="447"/>
    </location>
</feature>
<evidence type="ECO:0000256" key="2">
    <source>
        <dbReference type="ARBA" id="ARBA00007532"/>
    </source>
</evidence>
<evidence type="ECO:0000256" key="13">
    <source>
        <dbReference type="RuleBase" id="RU003692"/>
    </source>
</evidence>
<keyword evidence="10" id="KW-1015">Disulfide bond</keyword>
<dbReference type="RefSeq" id="WP_153971901.1">
    <property type="nucleotide sequence ID" value="NZ_JACRWE010000005.1"/>
</dbReference>
<dbReference type="GO" id="GO:0004148">
    <property type="term" value="F:dihydrolipoyl dehydrogenase (NADH) activity"/>
    <property type="evidence" value="ECO:0007669"/>
    <property type="project" value="UniProtKB-EC"/>
</dbReference>
<dbReference type="InterPro" id="IPR006258">
    <property type="entry name" value="Lipoamide_DH"/>
</dbReference>
<keyword evidence="8 13" id="KW-0560">Oxidoreductase</keyword>
<dbReference type="EMBL" id="JACRWE010000005">
    <property type="protein sequence ID" value="MBC5997482.1"/>
    <property type="molecule type" value="Genomic_DNA"/>
</dbReference>
<evidence type="ECO:0000256" key="11">
    <source>
        <dbReference type="ARBA" id="ARBA00023284"/>
    </source>
</evidence>
<evidence type="ECO:0000256" key="5">
    <source>
        <dbReference type="ARBA" id="ARBA00022490"/>
    </source>
</evidence>
<keyword evidence="7 13" id="KW-0274">FAD</keyword>
<dbReference type="Pfam" id="PF07992">
    <property type="entry name" value="Pyr_redox_2"/>
    <property type="match status" value="1"/>
</dbReference>
<comment type="cofactor">
    <cofactor evidence="13">
        <name>FAD</name>
        <dbReference type="ChEBI" id="CHEBI:57692"/>
    </cofactor>
    <text evidence="13">Binds 1 FAD per subunit.</text>
</comment>
<dbReference type="InterPro" id="IPR012999">
    <property type="entry name" value="Pyr_OxRdtase_I_AS"/>
</dbReference>
<dbReference type="PRINTS" id="PR00368">
    <property type="entry name" value="FADPNR"/>
</dbReference>
<dbReference type="EC" id="1.8.1.4" evidence="3 13"/>
<comment type="similarity">
    <text evidence="2 13">Belongs to the class-I pyridine nucleotide-disulfide oxidoreductase family.</text>
</comment>
<evidence type="ECO:0000256" key="8">
    <source>
        <dbReference type="ARBA" id="ARBA00023002"/>
    </source>
</evidence>
<evidence type="ECO:0000256" key="12">
    <source>
        <dbReference type="ARBA" id="ARBA00049187"/>
    </source>
</evidence>
<dbReference type="InterPro" id="IPR036188">
    <property type="entry name" value="FAD/NAD-bd_sf"/>
</dbReference>
<evidence type="ECO:0000259" key="14">
    <source>
        <dbReference type="Pfam" id="PF02852"/>
    </source>
</evidence>
<name>A0ABR7JRD4_9FIRM</name>
<feature type="domain" description="FAD/NAD(P)-binding" evidence="15">
    <location>
        <begin position="1"/>
        <end position="321"/>
    </location>
</feature>
<evidence type="ECO:0000256" key="10">
    <source>
        <dbReference type="ARBA" id="ARBA00023157"/>
    </source>
</evidence>
<evidence type="ECO:0000313" key="17">
    <source>
        <dbReference type="Proteomes" id="UP000609849"/>
    </source>
</evidence>
<dbReference type="Gene3D" id="3.30.390.30">
    <property type="match status" value="1"/>
</dbReference>
<comment type="caution">
    <text evidence="16">The sequence shown here is derived from an EMBL/GenBank/DDBJ whole genome shotgun (WGS) entry which is preliminary data.</text>
</comment>
<keyword evidence="9 13" id="KW-0520">NAD</keyword>
<dbReference type="SUPFAM" id="SSF55424">
    <property type="entry name" value="FAD/NAD-linked reductases, dimerisation (C-terminal) domain"/>
    <property type="match status" value="1"/>
</dbReference>
<evidence type="ECO:0000256" key="3">
    <source>
        <dbReference type="ARBA" id="ARBA00012608"/>
    </source>
</evidence>
<dbReference type="Pfam" id="PF02852">
    <property type="entry name" value="Pyr_redox_dim"/>
    <property type="match status" value="1"/>
</dbReference>
<gene>
    <name evidence="16" type="primary">lpdA</name>
    <name evidence="16" type="ORF">H8923_11965</name>
</gene>
<dbReference type="PANTHER" id="PTHR22912:SF217">
    <property type="entry name" value="DIHYDROLIPOYL DEHYDROGENASE"/>
    <property type="match status" value="1"/>
</dbReference>
<evidence type="ECO:0000256" key="6">
    <source>
        <dbReference type="ARBA" id="ARBA00022630"/>
    </source>
</evidence>
<dbReference type="SUPFAM" id="SSF51905">
    <property type="entry name" value="FAD/NAD(P)-binding domain"/>
    <property type="match status" value="1"/>
</dbReference>
<evidence type="ECO:0000256" key="7">
    <source>
        <dbReference type="ARBA" id="ARBA00022827"/>
    </source>
</evidence>
<keyword evidence="6 13" id="KW-0285">Flavoprotein</keyword>